<dbReference type="SUPFAM" id="SSF53474">
    <property type="entry name" value="alpha/beta-Hydrolases"/>
    <property type="match status" value="1"/>
</dbReference>
<evidence type="ECO:0000256" key="3">
    <source>
        <dbReference type="ARBA" id="ARBA00022801"/>
    </source>
</evidence>
<evidence type="ECO:0000256" key="5">
    <source>
        <dbReference type="ARBA" id="ARBA00023180"/>
    </source>
</evidence>
<keyword evidence="9" id="KW-1185">Reference proteome</keyword>
<keyword evidence="3 6" id="KW-0378">Hydrolase</keyword>
<proteinExistence type="inferred from homology"/>
<dbReference type="InterPro" id="IPR019826">
    <property type="entry name" value="Carboxylesterase_B_AS"/>
</dbReference>
<dbReference type="EC" id="3.1.1.-" evidence="6"/>
<evidence type="ECO:0000256" key="6">
    <source>
        <dbReference type="RuleBase" id="RU361235"/>
    </source>
</evidence>
<dbReference type="Gene3D" id="3.40.50.1820">
    <property type="entry name" value="alpha/beta hydrolase"/>
    <property type="match status" value="1"/>
</dbReference>
<keyword evidence="2" id="KW-0719">Serine esterase</keyword>
<dbReference type="PROSITE" id="PS00122">
    <property type="entry name" value="CARBOXYLESTERASE_B_1"/>
    <property type="match status" value="1"/>
</dbReference>
<comment type="caution">
    <text evidence="8">The sequence shown here is derived from an EMBL/GenBank/DDBJ whole genome shotgun (WGS) entry which is preliminary data.</text>
</comment>
<dbReference type="PROSITE" id="PS00941">
    <property type="entry name" value="CARBOXYLESTERASE_B_2"/>
    <property type="match status" value="1"/>
</dbReference>
<dbReference type="GO" id="GO:0052689">
    <property type="term" value="F:carboxylic ester hydrolase activity"/>
    <property type="evidence" value="ECO:0007669"/>
    <property type="project" value="UniProtKB-KW"/>
</dbReference>
<gene>
    <name evidence="8" type="ORF">AMK59_4278</name>
</gene>
<evidence type="ECO:0000313" key="8">
    <source>
        <dbReference type="EMBL" id="KRT83239.1"/>
    </source>
</evidence>
<dbReference type="InterPro" id="IPR029058">
    <property type="entry name" value="AB_hydrolase_fold"/>
</dbReference>
<comment type="similarity">
    <text evidence="1 6">Belongs to the type-B carboxylesterase/lipase family.</text>
</comment>
<dbReference type="AlphaFoldDB" id="A0A0T6B8R1"/>
<dbReference type="Proteomes" id="UP000051574">
    <property type="component" value="Unassembled WGS sequence"/>
</dbReference>
<dbReference type="PANTHER" id="PTHR43142">
    <property type="entry name" value="CARBOXYLIC ESTER HYDROLASE"/>
    <property type="match status" value="1"/>
</dbReference>
<evidence type="ECO:0000259" key="7">
    <source>
        <dbReference type="Pfam" id="PF00135"/>
    </source>
</evidence>
<evidence type="ECO:0000313" key="9">
    <source>
        <dbReference type="Proteomes" id="UP000051574"/>
    </source>
</evidence>
<keyword evidence="5" id="KW-0325">Glycoprotein</keyword>
<dbReference type="PANTHER" id="PTHR43142:SF1">
    <property type="entry name" value="CARBOXYLIC ESTER HYDROLASE"/>
    <property type="match status" value="1"/>
</dbReference>
<dbReference type="Pfam" id="PF00135">
    <property type="entry name" value="COesterase"/>
    <property type="match status" value="1"/>
</dbReference>
<name>A0A0T6B8R1_9SCAR</name>
<protein>
    <recommendedName>
        <fullName evidence="6">Carboxylic ester hydrolase</fullName>
        <ecNumber evidence="6">3.1.1.-</ecNumber>
    </recommendedName>
</protein>
<organism evidence="8 9">
    <name type="scientific">Oryctes borbonicus</name>
    <dbReference type="NCBI Taxonomy" id="1629725"/>
    <lineage>
        <taxon>Eukaryota</taxon>
        <taxon>Metazoa</taxon>
        <taxon>Ecdysozoa</taxon>
        <taxon>Arthropoda</taxon>
        <taxon>Hexapoda</taxon>
        <taxon>Insecta</taxon>
        <taxon>Pterygota</taxon>
        <taxon>Neoptera</taxon>
        <taxon>Endopterygota</taxon>
        <taxon>Coleoptera</taxon>
        <taxon>Polyphaga</taxon>
        <taxon>Scarabaeiformia</taxon>
        <taxon>Scarabaeidae</taxon>
        <taxon>Dynastinae</taxon>
        <taxon>Oryctes</taxon>
    </lineage>
</organism>
<dbReference type="InterPro" id="IPR019819">
    <property type="entry name" value="Carboxylesterase_B_CS"/>
</dbReference>
<sequence>MCVQKDWLGKIQGQEDCLYLNVYTPEILTKTLRPVMVYIHGGGFVEGHGRYEMFGPEFLIPEGVILVTLHYRLGLFGFLNFENTDVGAFGNMGLKDQNMALRWVQKNIEKFGGDRNSVTIFGESAGGGSVHMHMLSPMSQGLFHKVIAQSGSALNAWCTNGQKNTGVIAAKALGYKGESELKMLPFLQGKTTEEIMKIQENITAIIPIHEPGLVGPIVEDIKDDIAFLPNSIEELIAAKEYQEVPFMLGVTDEEIIVIDVVSMLTSGKPMEIPREMALMYTLNLKDGNAKAEVLKKIDDFYFKNADPADRTGTLHLIGDAWIYYGVYKSLLAHSKREHKNLYLYVLSADTQLNYMKRMHPVTAKYKGASHMDDLGYLFKTKYTPDLKPDSLEATVMQRAVKLWTNFAKHGNPTPKHEEFSITWKRVQTGAMNFLNIGNENLELGINPYSERTSFWDKLHEEYADGKTSSSRSEL</sequence>
<keyword evidence="4" id="KW-1015">Disulfide bond</keyword>
<reference evidence="8 9" key="1">
    <citation type="submission" date="2015-09" db="EMBL/GenBank/DDBJ databases">
        <title>Draft genome of the scarab beetle Oryctes borbonicus.</title>
        <authorList>
            <person name="Meyer J.M."/>
            <person name="Markov G.V."/>
            <person name="Baskaran P."/>
            <person name="Herrmann M."/>
            <person name="Sommer R.J."/>
            <person name="Roedelsperger C."/>
        </authorList>
    </citation>
    <scope>NUCLEOTIDE SEQUENCE [LARGE SCALE GENOMIC DNA]</scope>
    <source>
        <strain evidence="8">OB123</strain>
        <tissue evidence="8">Whole animal</tissue>
    </source>
</reference>
<evidence type="ECO:0000256" key="1">
    <source>
        <dbReference type="ARBA" id="ARBA00005964"/>
    </source>
</evidence>
<dbReference type="InterPro" id="IPR002018">
    <property type="entry name" value="CarbesteraseB"/>
</dbReference>
<accession>A0A0T6B8R1</accession>
<evidence type="ECO:0000256" key="2">
    <source>
        <dbReference type="ARBA" id="ARBA00022487"/>
    </source>
</evidence>
<dbReference type="OrthoDB" id="19653at2759"/>
<feature type="domain" description="Carboxylesterase type B" evidence="7">
    <location>
        <begin position="11"/>
        <end position="455"/>
    </location>
</feature>
<dbReference type="EMBL" id="LJIG01009358">
    <property type="protein sequence ID" value="KRT83239.1"/>
    <property type="molecule type" value="Genomic_DNA"/>
</dbReference>
<evidence type="ECO:0000256" key="4">
    <source>
        <dbReference type="ARBA" id="ARBA00023157"/>
    </source>
</evidence>